<feature type="transmembrane region" description="Helical" evidence="7">
    <location>
        <begin position="27"/>
        <end position="46"/>
    </location>
</feature>
<dbReference type="EMBL" id="JAHOPB010000001">
    <property type="protein sequence ID" value="MBU8872350.1"/>
    <property type="molecule type" value="Genomic_DNA"/>
</dbReference>
<evidence type="ECO:0000313" key="9">
    <source>
        <dbReference type="EMBL" id="MBU8872350.1"/>
    </source>
</evidence>
<evidence type="ECO:0000256" key="3">
    <source>
        <dbReference type="ARBA" id="ARBA00022475"/>
    </source>
</evidence>
<keyword evidence="6 7" id="KW-0472">Membrane</keyword>
<evidence type="ECO:0000256" key="1">
    <source>
        <dbReference type="ARBA" id="ARBA00004651"/>
    </source>
</evidence>
<evidence type="ECO:0000313" key="10">
    <source>
        <dbReference type="Proteomes" id="UP000727907"/>
    </source>
</evidence>
<comment type="caution">
    <text evidence="9">The sequence shown here is derived from an EMBL/GenBank/DDBJ whole genome shotgun (WGS) entry which is preliminary data.</text>
</comment>
<dbReference type="Proteomes" id="UP000727907">
    <property type="component" value="Unassembled WGS sequence"/>
</dbReference>
<dbReference type="InterPro" id="IPR055348">
    <property type="entry name" value="DctQ"/>
</dbReference>
<comment type="subunit">
    <text evidence="7">The complex comprises the extracytoplasmic solute receptor protein and the two transmembrane proteins.</text>
</comment>
<evidence type="ECO:0000256" key="6">
    <source>
        <dbReference type="ARBA" id="ARBA00023136"/>
    </source>
</evidence>
<dbReference type="Pfam" id="PF04290">
    <property type="entry name" value="DctQ"/>
    <property type="match status" value="1"/>
</dbReference>
<feature type="transmembrane region" description="Helical" evidence="7">
    <location>
        <begin position="66"/>
        <end position="84"/>
    </location>
</feature>
<evidence type="ECO:0000256" key="4">
    <source>
        <dbReference type="ARBA" id="ARBA00022692"/>
    </source>
</evidence>
<evidence type="ECO:0000256" key="2">
    <source>
        <dbReference type="ARBA" id="ARBA00022448"/>
    </source>
</evidence>
<feature type="transmembrane region" description="Helical" evidence="7">
    <location>
        <begin position="105"/>
        <end position="129"/>
    </location>
</feature>
<feature type="domain" description="Tripartite ATP-independent periplasmic transporters DctQ component" evidence="8">
    <location>
        <begin position="43"/>
        <end position="177"/>
    </location>
</feature>
<evidence type="ECO:0000256" key="5">
    <source>
        <dbReference type="ARBA" id="ARBA00022989"/>
    </source>
</evidence>
<comment type="function">
    <text evidence="7">Part of the tripartite ATP-independent periplasmic (TRAP) transport system.</text>
</comment>
<keyword evidence="5 7" id="KW-1133">Transmembrane helix</keyword>
<accession>A0ABS6ICY5</accession>
<keyword evidence="10" id="KW-1185">Reference proteome</keyword>
<gene>
    <name evidence="9" type="ORF">KQ910_01175</name>
</gene>
<organism evidence="9 10">
    <name type="scientific">Reyranella humidisoli</name>
    <dbReference type="NCBI Taxonomy" id="2849149"/>
    <lineage>
        <taxon>Bacteria</taxon>
        <taxon>Pseudomonadati</taxon>
        <taxon>Pseudomonadota</taxon>
        <taxon>Alphaproteobacteria</taxon>
        <taxon>Hyphomicrobiales</taxon>
        <taxon>Reyranellaceae</taxon>
        <taxon>Reyranella</taxon>
    </lineage>
</organism>
<feature type="transmembrane region" description="Helical" evidence="7">
    <location>
        <begin position="153"/>
        <end position="176"/>
    </location>
</feature>
<sequence length="186" mass="20007">MELEAGVDSAGKADSYGQPQPFRLDQITGVMNALGTMGIFGLLVLINVDIVGRSVFNSPLRGTTELVSLAIVGIVFMQLPNTLWAGRFVRAELLIDVVVARAPRLADVIQGLFHVIGAAIMAIVVMAVMPELRSAWEIGDYVGSLGDFTAPTWPIRLITVVGSAFTCLTYIFLALADFRRALRGTP</sequence>
<reference evidence="9 10" key="1">
    <citation type="submission" date="2021-06" db="EMBL/GenBank/DDBJ databases">
        <authorList>
            <person name="Lee D.H."/>
        </authorList>
    </citation>
    <scope>NUCLEOTIDE SEQUENCE [LARGE SCALE GENOMIC DNA]</scope>
    <source>
        <strain evidence="9 10">MMS21-HV4-11</strain>
    </source>
</reference>
<keyword evidence="2 7" id="KW-0813">Transport</keyword>
<proteinExistence type="inferred from homology"/>
<comment type="subcellular location">
    <subcellularLocation>
        <location evidence="7">Cell inner membrane</location>
        <topology evidence="7">Multi-pass membrane protein</topology>
    </subcellularLocation>
    <subcellularLocation>
        <location evidence="1">Cell membrane</location>
        <topology evidence="1">Multi-pass membrane protein</topology>
    </subcellularLocation>
</comment>
<keyword evidence="7" id="KW-0997">Cell inner membrane</keyword>
<keyword evidence="3" id="KW-1003">Cell membrane</keyword>
<dbReference type="RefSeq" id="WP_216956253.1">
    <property type="nucleotide sequence ID" value="NZ_JAHOPB010000001.1"/>
</dbReference>
<comment type="similarity">
    <text evidence="7">Belongs to the TRAP transporter small permease family.</text>
</comment>
<evidence type="ECO:0000259" key="8">
    <source>
        <dbReference type="Pfam" id="PF04290"/>
    </source>
</evidence>
<name>A0ABS6ICY5_9HYPH</name>
<protein>
    <recommendedName>
        <fullName evidence="7">TRAP transporter small permease protein</fullName>
    </recommendedName>
</protein>
<keyword evidence="4 7" id="KW-0812">Transmembrane</keyword>
<evidence type="ECO:0000256" key="7">
    <source>
        <dbReference type="RuleBase" id="RU369079"/>
    </source>
</evidence>